<keyword evidence="5" id="KW-1185">Reference proteome</keyword>
<evidence type="ECO:0000256" key="2">
    <source>
        <dbReference type="SAM" id="MobiDB-lite"/>
    </source>
</evidence>
<feature type="region of interest" description="Disordered" evidence="2">
    <location>
        <begin position="46"/>
        <end position="76"/>
    </location>
</feature>
<dbReference type="FunFam" id="1.10.340.70:FF:000001">
    <property type="entry name" value="Retrovirus-related Pol polyprotein from transposon gypsy-like Protein"/>
    <property type="match status" value="1"/>
</dbReference>
<dbReference type="SMART" id="SM00343">
    <property type="entry name" value="ZnF_C2HC"/>
    <property type="match status" value="1"/>
</dbReference>
<evidence type="ECO:0000313" key="4">
    <source>
        <dbReference type="EMBL" id="GFO23733.1"/>
    </source>
</evidence>
<dbReference type="GO" id="GO:0008270">
    <property type="term" value="F:zinc ion binding"/>
    <property type="evidence" value="ECO:0007669"/>
    <property type="project" value="UniProtKB-KW"/>
</dbReference>
<dbReference type="PANTHER" id="PTHR46888:SF1">
    <property type="entry name" value="RIBONUCLEASE H"/>
    <property type="match status" value="1"/>
</dbReference>
<feature type="compositionally biased region" description="Low complexity" evidence="2">
    <location>
        <begin position="274"/>
        <end position="284"/>
    </location>
</feature>
<organism evidence="4 5">
    <name type="scientific">Plakobranchus ocellatus</name>
    <dbReference type="NCBI Taxonomy" id="259542"/>
    <lineage>
        <taxon>Eukaryota</taxon>
        <taxon>Metazoa</taxon>
        <taxon>Spiralia</taxon>
        <taxon>Lophotrochozoa</taxon>
        <taxon>Mollusca</taxon>
        <taxon>Gastropoda</taxon>
        <taxon>Heterobranchia</taxon>
        <taxon>Euthyneura</taxon>
        <taxon>Panpulmonata</taxon>
        <taxon>Sacoglossa</taxon>
        <taxon>Placobranchoidea</taxon>
        <taxon>Plakobranchidae</taxon>
        <taxon>Plakobranchus</taxon>
    </lineage>
</organism>
<protein>
    <submittedName>
        <fullName evidence="4">Zf-cchc and asp protease 2 and rve domain contain ing protein</fullName>
    </submittedName>
</protein>
<dbReference type="PANTHER" id="PTHR46888">
    <property type="entry name" value="ZINC KNUCKLE DOMAINCONTAINING PROTEIN-RELATED"/>
    <property type="match status" value="1"/>
</dbReference>
<dbReference type="AlphaFoldDB" id="A0AAV4BWY5"/>
<proteinExistence type="predicted"/>
<reference evidence="4 5" key="1">
    <citation type="journal article" date="2021" name="Elife">
        <title>Chloroplast acquisition without the gene transfer in kleptoplastic sea slugs, Plakobranchus ocellatus.</title>
        <authorList>
            <person name="Maeda T."/>
            <person name="Takahashi S."/>
            <person name="Yoshida T."/>
            <person name="Shimamura S."/>
            <person name="Takaki Y."/>
            <person name="Nagai Y."/>
            <person name="Toyoda A."/>
            <person name="Suzuki Y."/>
            <person name="Arimoto A."/>
            <person name="Ishii H."/>
            <person name="Satoh N."/>
            <person name="Nishiyama T."/>
            <person name="Hasebe M."/>
            <person name="Maruyama T."/>
            <person name="Minagawa J."/>
            <person name="Obokata J."/>
            <person name="Shigenobu S."/>
        </authorList>
    </citation>
    <scope>NUCLEOTIDE SEQUENCE [LARGE SCALE GENOMIC DNA]</scope>
</reference>
<dbReference type="GO" id="GO:0003676">
    <property type="term" value="F:nucleic acid binding"/>
    <property type="evidence" value="ECO:0007669"/>
    <property type="project" value="InterPro"/>
</dbReference>
<dbReference type="PROSITE" id="PS50158">
    <property type="entry name" value="ZF_CCHC"/>
    <property type="match status" value="1"/>
</dbReference>
<feature type="compositionally biased region" description="Polar residues" evidence="2">
    <location>
        <begin position="190"/>
        <end position="210"/>
    </location>
</feature>
<dbReference type="Pfam" id="PF00098">
    <property type="entry name" value="zf-CCHC"/>
    <property type="match status" value="1"/>
</dbReference>
<dbReference type="InterPro" id="IPR041588">
    <property type="entry name" value="Integrase_H2C2"/>
</dbReference>
<keyword evidence="4" id="KW-0645">Protease</keyword>
<dbReference type="Pfam" id="PF17921">
    <property type="entry name" value="Integrase_H2C2"/>
    <property type="match status" value="1"/>
</dbReference>
<dbReference type="InterPro" id="IPR036875">
    <property type="entry name" value="Znf_CCHC_sf"/>
</dbReference>
<accession>A0AAV4BWY5</accession>
<dbReference type="Proteomes" id="UP000735302">
    <property type="component" value="Unassembled WGS sequence"/>
</dbReference>
<keyword evidence="1" id="KW-0863">Zinc-finger</keyword>
<dbReference type="Gene3D" id="1.10.340.70">
    <property type="match status" value="1"/>
</dbReference>
<feature type="compositionally biased region" description="Polar residues" evidence="2">
    <location>
        <begin position="227"/>
        <end position="244"/>
    </location>
</feature>
<evidence type="ECO:0000259" key="3">
    <source>
        <dbReference type="PROSITE" id="PS50158"/>
    </source>
</evidence>
<dbReference type="InterPro" id="IPR001878">
    <property type="entry name" value="Znf_CCHC"/>
</dbReference>
<keyword evidence="1" id="KW-0862">Zinc</keyword>
<dbReference type="EMBL" id="BLXT01005525">
    <property type="protein sequence ID" value="GFO23733.1"/>
    <property type="molecule type" value="Genomic_DNA"/>
</dbReference>
<feature type="region of interest" description="Disordered" evidence="2">
    <location>
        <begin position="1"/>
        <end position="27"/>
    </location>
</feature>
<feature type="domain" description="CCHC-type" evidence="3">
    <location>
        <begin position="251"/>
        <end position="266"/>
    </location>
</feature>
<feature type="compositionally biased region" description="Basic and acidic residues" evidence="2">
    <location>
        <begin position="173"/>
        <end position="189"/>
    </location>
</feature>
<feature type="region of interest" description="Disordered" evidence="2">
    <location>
        <begin position="265"/>
        <end position="286"/>
    </location>
</feature>
<evidence type="ECO:0000313" key="5">
    <source>
        <dbReference type="Proteomes" id="UP000735302"/>
    </source>
</evidence>
<gene>
    <name evidence="4" type="ORF">PoB_005023800</name>
</gene>
<dbReference type="Gene3D" id="4.10.60.10">
    <property type="entry name" value="Zinc finger, CCHC-type"/>
    <property type="match status" value="1"/>
</dbReference>
<dbReference type="GO" id="GO:0006508">
    <property type="term" value="P:proteolysis"/>
    <property type="evidence" value="ECO:0007669"/>
    <property type="project" value="UniProtKB-KW"/>
</dbReference>
<dbReference type="SUPFAM" id="SSF57756">
    <property type="entry name" value="Retrovirus zinc finger-like domains"/>
    <property type="match status" value="1"/>
</dbReference>
<name>A0AAV4BWY5_9GAST</name>
<keyword evidence="1" id="KW-0479">Metal-binding</keyword>
<feature type="region of interest" description="Disordered" evidence="2">
    <location>
        <begin position="173"/>
        <end position="244"/>
    </location>
</feature>
<dbReference type="GO" id="GO:0008233">
    <property type="term" value="F:peptidase activity"/>
    <property type="evidence" value="ECO:0007669"/>
    <property type="project" value="UniProtKB-KW"/>
</dbReference>
<evidence type="ECO:0000256" key="1">
    <source>
        <dbReference type="PROSITE-ProRule" id="PRU00047"/>
    </source>
</evidence>
<dbReference type="CDD" id="cd22249">
    <property type="entry name" value="UDM1_RNF168_RNF169-like"/>
    <property type="match status" value="1"/>
</dbReference>
<comment type="caution">
    <text evidence="4">The sequence shown here is derived from an EMBL/GenBank/DDBJ whole genome shotgun (WGS) entry which is preliminary data.</text>
</comment>
<sequence>MQREEREMQRKREEKDMEMQREESQRQLELRRMELEVETKKLEFGSRAGVDVSGPRQSYGAQRPKIPPLHDPSQPQEAEDFGTFINRARRYFDRWVELSGVSTLEGLSYLVCSEIALQACDEDFVAYIKDRSPSDMVALKSVASAYMDARPNKSFRRKHSVSFVAKSEHYRSTVRVSEKRHDSRPHESSGRFNYSSKGHRSPSFQSNSNIVKRGPSRSPSRDRGKPNITNKNVGQGQFRPSSGSVSNNITCFQCGGRGHFRRECPSRPKEANFSSSVPDSPSHSCECPSRPKEANVAFSVPELPYHCCAAKMDCSPRGGIKIESCKVFDRVSTLLRDSGCNTTEGRPYFQPWFQRVDLPPVAGVSFRIEDGILKRLYTKSKFSSVQTTVAVPKSLRQVVLSYAHESVSAGHSGFRKTVSFIRDCFSWPGVCSDVRNYITSCHLCKSRPRAGRDRPAPFQHNQIRQNWRTAQRSVCDSAGKSRLRHEPKIKHFMPGDKVLVLLPTTDNKHVLSSKGPYTVVERRSNVIYLVALGDRRCTFHVSLLRKYRRSNYPTPPSDNLVGVYNT</sequence>
<keyword evidence="4" id="KW-0378">Hydrolase</keyword>